<dbReference type="RefSeq" id="WP_201852304.1">
    <property type="nucleotide sequence ID" value="NZ_JAERRG010000007.1"/>
</dbReference>
<keyword evidence="2" id="KW-0560">Oxidoreductase</keyword>
<dbReference type="SUPFAM" id="SSF51735">
    <property type="entry name" value="NAD(P)-binding Rossmann-fold domains"/>
    <property type="match status" value="1"/>
</dbReference>
<evidence type="ECO:0000256" key="3">
    <source>
        <dbReference type="RuleBase" id="RU000363"/>
    </source>
</evidence>
<dbReference type="InterPro" id="IPR020904">
    <property type="entry name" value="Sc_DH/Rdtase_CS"/>
</dbReference>
<comment type="caution">
    <text evidence="4">The sequence shown here is derived from an EMBL/GenBank/DDBJ whole genome shotgun (WGS) entry which is preliminary data.</text>
</comment>
<sequence length="287" mass="29617">MTTHPLFDIAGRTALITGSSRGIGHALARGLVEAGCTVVLNGRDPQALEKAAAELAAAELGGVGPGGVGPEVVGGAGAAGAAGAERSAGRAEVHTAAFDVTDGPAVAAGIADVEERVGPIDILVNNAGMQNRAPLLEFTDEAWRQILDTNLTSAFLVGREAARRMTARGHGKIVNICSLQSEVVRPGIAPYSATKGALKMLTKGMCADWGRYGIQVNGLGPGYIETELTRPLVEDEEFSAWVRGRTPAGRWGRTEDLIGALLYLASPAADFVSGQVLYVDGGMTSVL</sequence>
<dbReference type="Gene3D" id="3.40.50.720">
    <property type="entry name" value="NAD(P)-binding Rossmann-like Domain"/>
    <property type="match status" value="1"/>
</dbReference>
<organism evidence="4 5">
    <name type="scientific">Streptomyces endocoffeicus</name>
    <dbReference type="NCBI Taxonomy" id="2898945"/>
    <lineage>
        <taxon>Bacteria</taxon>
        <taxon>Bacillati</taxon>
        <taxon>Actinomycetota</taxon>
        <taxon>Actinomycetes</taxon>
        <taxon>Kitasatosporales</taxon>
        <taxon>Streptomycetaceae</taxon>
        <taxon>Streptomyces</taxon>
    </lineage>
</organism>
<dbReference type="Pfam" id="PF00106">
    <property type="entry name" value="adh_short"/>
    <property type="match status" value="1"/>
</dbReference>
<reference evidence="4 5" key="1">
    <citation type="submission" date="2021-01" db="EMBL/GenBank/DDBJ databases">
        <title>WGS of actinomycetes isolated from Thailand.</title>
        <authorList>
            <person name="Thawai C."/>
        </authorList>
    </citation>
    <scope>NUCLEOTIDE SEQUENCE [LARGE SCALE GENOMIC DNA]</scope>
    <source>
        <strain evidence="4 5">CA3R110</strain>
    </source>
</reference>
<dbReference type="PANTHER" id="PTHR43669:SF14">
    <property type="entry name" value="OXIDOREDUCTASE"/>
    <property type="match status" value="1"/>
</dbReference>
<keyword evidence="5" id="KW-1185">Reference proteome</keyword>
<evidence type="ECO:0000256" key="2">
    <source>
        <dbReference type="ARBA" id="ARBA00023002"/>
    </source>
</evidence>
<dbReference type="PRINTS" id="PR00081">
    <property type="entry name" value="GDHRDH"/>
</dbReference>
<evidence type="ECO:0000313" key="5">
    <source>
        <dbReference type="Proteomes" id="UP000621510"/>
    </source>
</evidence>
<dbReference type="EMBL" id="JAERRG010000007">
    <property type="protein sequence ID" value="MBL1114453.1"/>
    <property type="molecule type" value="Genomic_DNA"/>
</dbReference>
<accession>A0ABS1PPW8</accession>
<protein>
    <submittedName>
        <fullName evidence="4">SDR family oxidoreductase</fullName>
    </submittedName>
</protein>
<evidence type="ECO:0000256" key="1">
    <source>
        <dbReference type="ARBA" id="ARBA00006484"/>
    </source>
</evidence>
<evidence type="ECO:0000313" key="4">
    <source>
        <dbReference type="EMBL" id="MBL1114453.1"/>
    </source>
</evidence>
<dbReference type="InterPro" id="IPR036291">
    <property type="entry name" value="NAD(P)-bd_dom_sf"/>
</dbReference>
<comment type="similarity">
    <text evidence="1 3">Belongs to the short-chain dehydrogenases/reductases (SDR) family.</text>
</comment>
<proteinExistence type="inferred from homology"/>
<dbReference type="Pfam" id="PF13561">
    <property type="entry name" value="adh_short_C2"/>
    <property type="match status" value="1"/>
</dbReference>
<dbReference type="PROSITE" id="PS00061">
    <property type="entry name" value="ADH_SHORT"/>
    <property type="match status" value="1"/>
</dbReference>
<name>A0ABS1PPW8_9ACTN</name>
<dbReference type="InterPro" id="IPR002347">
    <property type="entry name" value="SDR_fam"/>
</dbReference>
<dbReference type="PANTHER" id="PTHR43669">
    <property type="entry name" value="5-KETO-D-GLUCONATE 5-REDUCTASE"/>
    <property type="match status" value="1"/>
</dbReference>
<gene>
    <name evidence="4" type="ORF">JK364_18935</name>
</gene>
<dbReference type="PRINTS" id="PR00080">
    <property type="entry name" value="SDRFAMILY"/>
</dbReference>
<dbReference type="Proteomes" id="UP000621510">
    <property type="component" value="Unassembled WGS sequence"/>
</dbReference>